<accession>A0A934IR16</accession>
<keyword evidence="7" id="KW-1185">Reference proteome</keyword>
<reference evidence="6" key="1">
    <citation type="submission" date="2020-12" db="EMBL/GenBank/DDBJ databases">
        <title>Bacterial taxonomy.</title>
        <authorList>
            <person name="Pan X."/>
        </authorList>
    </citation>
    <scope>NUCLEOTIDE SEQUENCE</scope>
    <source>
        <strain evidence="6">B2012</strain>
    </source>
</reference>
<evidence type="ECO:0000313" key="6">
    <source>
        <dbReference type="EMBL" id="MBJ3777095.1"/>
    </source>
</evidence>
<keyword evidence="2" id="KW-0805">Transcription regulation</keyword>
<dbReference type="InterPro" id="IPR036390">
    <property type="entry name" value="WH_DNA-bd_sf"/>
</dbReference>
<dbReference type="Gene3D" id="1.10.10.10">
    <property type="entry name" value="Winged helix-like DNA-binding domain superfamily/Winged helix DNA-binding domain"/>
    <property type="match status" value="1"/>
</dbReference>
<comment type="caution">
    <text evidence="6">The sequence shown here is derived from an EMBL/GenBank/DDBJ whole genome shotgun (WGS) entry which is preliminary data.</text>
</comment>
<dbReference type="InterPro" id="IPR005119">
    <property type="entry name" value="LysR_subst-bd"/>
</dbReference>
<dbReference type="AlphaFoldDB" id="A0A934IR16"/>
<name>A0A934IR16_9HYPH</name>
<evidence type="ECO:0000256" key="3">
    <source>
        <dbReference type="ARBA" id="ARBA00023125"/>
    </source>
</evidence>
<dbReference type="Proteomes" id="UP000609531">
    <property type="component" value="Unassembled WGS sequence"/>
</dbReference>
<dbReference type="PANTHER" id="PTHR30346:SF0">
    <property type="entry name" value="HCA OPERON TRANSCRIPTIONAL ACTIVATOR HCAR"/>
    <property type="match status" value="1"/>
</dbReference>
<dbReference type="SUPFAM" id="SSF46785">
    <property type="entry name" value="Winged helix' DNA-binding domain"/>
    <property type="match status" value="1"/>
</dbReference>
<dbReference type="CDD" id="cd08414">
    <property type="entry name" value="PBP2_LTTR_aromatics_like"/>
    <property type="match status" value="1"/>
</dbReference>
<dbReference type="Pfam" id="PF00126">
    <property type="entry name" value="HTH_1"/>
    <property type="match status" value="1"/>
</dbReference>
<dbReference type="GO" id="GO:0003700">
    <property type="term" value="F:DNA-binding transcription factor activity"/>
    <property type="evidence" value="ECO:0007669"/>
    <property type="project" value="InterPro"/>
</dbReference>
<dbReference type="FunFam" id="1.10.10.10:FF:000001">
    <property type="entry name" value="LysR family transcriptional regulator"/>
    <property type="match status" value="1"/>
</dbReference>
<gene>
    <name evidence="6" type="ORF">JCR33_15410</name>
</gene>
<dbReference type="PANTHER" id="PTHR30346">
    <property type="entry name" value="TRANSCRIPTIONAL DUAL REGULATOR HCAR-RELATED"/>
    <property type="match status" value="1"/>
</dbReference>
<dbReference type="PRINTS" id="PR00039">
    <property type="entry name" value="HTHLYSR"/>
</dbReference>
<protein>
    <submittedName>
        <fullName evidence="6">LysR family transcriptional regulator</fullName>
    </submittedName>
</protein>
<dbReference type="EMBL" id="JAEKJA010000012">
    <property type="protein sequence ID" value="MBJ3777095.1"/>
    <property type="molecule type" value="Genomic_DNA"/>
</dbReference>
<proteinExistence type="inferred from homology"/>
<dbReference type="Pfam" id="PF03466">
    <property type="entry name" value="LysR_substrate"/>
    <property type="match status" value="1"/>
</dbReference>
<dbReference type="Gene3D" id="3.40.190.10">
    <property type="entry name" value="Periplasmic binding protein-like II"/>
    <property type="match status" value="2"/>
</dbReference>
<evidence type="ECO:0000256" key="2">
    <source>
        <dbReference type="ARBA" id="ARBA00023015"/>
    </source>
</evidence>
<dbReference type="RefSeq" id="WP_198882992.1">
    <property type="nucleotide sequence ID" value="NZ_JAEKJA010000012.1"/>
</dbReference>
<dbReference type="SUPFAM" id="SSF53850">
    <property type="entry name" value="Periplasmic binding protein-like II"/>
    <property type="match status" value="1"/>
</dbReference>
<sequence length="308" mass="33595">MDLRQLRYFVTLAEQRHFGRASELLNIAQPPLSQQMKALEADLGVELFDRSTRPIGLTPAGQTLLREARLILSQVARAEATTRRAGVGDGGRLVIGVTGTAALEFAAPALRAFGRRRPNVQLALREMSSPAQLVALAAGDIHLGFLRPPVPDDQFAIKLVHTDPFVVALPADHPRARQDAIRLAELNGAPLVIFESKEAPAFRDLILHVCRSAGFVPSMIQDAQQIMTMLCLVGSGMGIALVPRSARRLQIEGVVFRPLIDTSPDVELYAAWVPNDGASLAQDLLDLIDEDASETRVRPDLNIIETRK</sequence>
<evidence type="ECO:0000256" key="1">
    <source>
        <dbReference type="ARBA" id="ARBA00009437"/>
    </source>
</evidence>
<dbReference type="InterPro" id="IPR000847">
    <property type="entry name" value="LysR_HTH_N"/>
</dbReference>
<dbReference type="GO" id="GO:0032993">
    <property type="term" value="C:protein-DNA complex"/>
    <property type="evidence" value="ECO:0007669"/>
    <property type="project" value="TreeGrafter"/>
</dbReference>
<dbReference type="PROSITE" id="PS50931">
    <property type="entry name" value="HTH_LYSR"/>
    <property type="match status" value="1"/>
</dbReference>
<comment type="similarity">
    <text evidence="1">Belongs to the LysR transcriptional regulatory family.</text>
</comment>
<evidence type="ECO:0000313" key="7">
    <source>
        <dbReference type="Proteomes" id="UP000609531"/>
    </source>
</evidence>
<evidence type="ECO:0000259" key="5">
    <source>
        <dbReference type="PROSITE" id="PS50931"/>
    </source>
</evidence>
<dbReference type="GO" id="GO:0003677">
    <property type="term" value="F:DNA binding"/>
    <property type="evidence" value="ECO:0007669"/>
    <property type="project" value="UniProtKB-KW"/>
</dbReference>
<organism evidence="6 7">
    <name type="scientific">Acuticoccus mangrovi</name>
    <dbReference type="NCBI Taxonomy" id="2796142"/>
    <lineage>
        <taxon>Bacteria</taxon>
        <taxon>Pseudomonadati</taxon>
        <taxon>Pseudomonadota</taxon>
        <taxon>Alphaproteobacteria</taxon>
        <taxon>Hyphomicrobiales</taxon>
        <taxon>Amorphaceae</taxon>
        <taxon>Acuticoccus</taxon>
    </lineage>
</organism>
<keyword evidence="3" id="KW-0238">DNA-binding</keyword>
<dbReference type="InterPro" id="IPR036388">
    <property type="entry name" value="WH-like_DNA-bd_sf"/>
</dbReference>
<evidence type="ECO:0000256" key="4">
    <source>
        <dbReference type="ARBA" id="ARBA00023163"/>
    </source>
</evidence>
<keyword evidence="4" id="KW-0804">Transcription</keyword>
<feature type="domain" description="HTH lysR-type" evidence="5">
    <location>
        <begin position="1"/>
        <end position="58"/>
    </location>
</feature>